<dbReference type="InterPro" id="IPR000014">
    <property type="entry name" value="PAS"/>
</dbReference>
<keyword evidence="3" id="KW-0597">Phosphoprotein</keyword>
<evidence type="ECO:0000313" key="7">
    <source>
        <dbReference type="EMBL" id="GJE04470.1"/>
    </source>
</evidence>
<sequence>MTSTVDAPGLGQVGDGTLTVEELRQILDEVGICIWSLDIPTGRVTVSPTCAHLFGVPPERLITFAATQVLVHPEDRQARADAIQKALREGGRYEVDYRVVRPDGHVC</sequence>
<evidence type="ECO:0000313" key="8">
    <source>
        <dbReference type="Proteomes" id="UP001055153"/>
    </source>
</evidence>
<keyword evidence="8" id="KW-1185">Reference proteome</keyword>
<dbReference type="EMBL" id="BPQQ01000122">
    <property type="protein sequence ID" value="GJE04470.1"/>
    <property type="molecule type" value="Genomic_DNA"/>
</dbReference>
<dbReference type="SMART" id="SM00091">
    <property type="entry name" value="PAS"/>
    <property type="match status" value="1"/>
</dbReference>
<proteinExistence type="predicted"/>
<dbReference type="Proteomes" id="UP001055153">
    <property type="component" value="Unassembled WGS sequence"/>
</dbReference>
<dbReference type="InterPro" id="IPR035965">
    <property type="entry name" value="PAS-like_dom_sf"/>
</dbReference>
<gene>
    <name evidence="7" type="ORF">GMJLKIPL_6434</name>
</gene>
<protein>
    <recommendedName>
        <fullName evidence="2">histidine kinase</fullName>
        <ecNumber evidence="2">2.7.13.3</ecNumber>
    </recommendedName>
</protein>
<reference evidence="7" key="2">
    <citation type="submission" date="2021-08" db="EMBL/GenBank/DDBJ databases">
        <authorList>
            <person name="Tani A."/>
            <person name="Ola A."/>
            <person name="Ogura Y."/>
            <person name="Katsura K."/>
            <person name="Hayashi T."/>
        </authorList>
    </citation>
    <scope>NUCLEOTIDE SEQUENCE</scope>
    <source>
        <strain evidence="7">DSM 17168</strain>
    </source>
</reference>
<dbReference type="SUPFAM" id="SSF55785">
    <property type="entry name" value="PYP-like sensor domain (PAS domain)"/>
    <property type="match status" value="1"/>
</dbReference>
<evidence type="ECO:0000256" key="2">
    <source>
        <dbReference type="ARBA" id="ARBA00012438"/>
    </source>
</evidence>
<feature type="domain" description="PAS" evidence="6">
    <location>
        <begin position="19"/>
        <end position="90"/>
    </location>
</feature>
<evidence type="ECO:0000256" key="5">
    <source>
        <dbReference type="ARBA" id="ARBA00022777"/>
    </source>
</evidence>
<comment type="caution">
    <text evidence="7">The sequence shown here is derived from an EMBL/GenBank/DDBJ whole genome shotgun (WGS) entry which is preliminary data.</text>
</comment>
<comment type="catalytic activity">
    <reaction evidence="1">
        <text>ATP + protein L-histidine = ADP + protein N-phospho-L-histidine.</text>
        <dbReference type="EC" id="2.7.13.3"/>
    </reaction>
</comment>
<evidence type="ECO:0000256" key="1">
    <source>
        <dbReference type="ARBA" id="ARBA00000085"/>
    </source>
</evidence>
<reference evidence="7" key="1">
    <citation type="journal article" date="2021" name="Front. Microbiol.">
        <title>Comprehensive Comparative Genomics and Phenotyping of Methylobacterium Species.</title>
        <authorList>
            <person name="Alessa O."/>
            <person name="Ogura Y."/>
            <person name="Fujitani Y."/>
            <person name="Takami H."/>
            <person name="Hayashi T."/>
            <person name="Sahin N."/>
            <person name="Tani A."/>
        </authorList>
    </citation>
    <scope>NUCLEOTIDE SEQUENCE</scope>
    <source>
        <strain evidence="7">DSM 17168</strain>
    </source>
</reference>
<dbReference type="CDD" id="cd00130">
    <property type="entry name" value="PAS"/>
    <property type="match status" value="1"/>
</dbReference>
<dbReference type="Gene3D" id="3.30.450.20">
    <property type="entry name" value="PAS domain"/>
    <property type="match status" value="1"/>
</dbReference>
<dbReference type="PROSITE" id="PS50112">
    <property type="entry name" value="PAS"/>
    <property type="match status" value="1"/>
</dbReference>
<dbReference type="PANTHER" id="PTHR43304">
    <property type="entry name" value="PHYTOCHROME-LIKE PROTEIN CPH1"/>
    <property type="match status" value="1"/>
</dbReference>
<dbReference type="EC" id="2.7.13.3" evidence="2"/>
<dbReference type="RefSeq" id="WP_353960061.1">
    <property type="nucleotide sequence ID" value="NZ_BPQQ01000122.1"/>
</dbReference>
<dbReference type="NCBIfam" id="TIGR00229">
    <property type="entry name" value="sensory_box"/>
    <property type="match status" value="1"/>
</dbReference>
<name>A0ABQ4SMW1_9HYPH</name>
<keyword evidence="5" id="KW-0418">Kinase</keyword>
<dbReference type="InterPro" id="IPR052162">
    <property type="entry name" value="Sensor_kinase/Photoreceptor"/>
</dbReference>
<evidence type="ECO:0000256" key="3">
    <source>
        <dbReference type="ARBA" id="ARBA00022553"/>
    </source>
</evidence>
<accession>A0ABQ4SMW1</accession>
<evidence type="ECO:0000256" key="4">
    <source>
        <dbReference type="ARBA" id="ARBA00022679"/>
    </source>
</evidence>
<dbReference type="Pfam" id="PF08447">
    <property type="entry name" value="PAS_3"/>
    <property type="match status" value="1"/>
</dbReference>
<dbReference type="PANTHER" id="PTHR43304:SF1">
    <property type="entry name" value="PAC DOMAIN-CONTAINING PROTEIN"/>
    <property type="match status" value="1"/>
</dbReference>
<evidence type="ECO:0000259" key="6">
    <source>
        <dbReference type="PROSITE" id="PS50112"/>
    </source>
</evidence>
<dbReference type="InterPro" id="IPR013655">
    <property type="entry name" value="PAS_fold_3"/>
</dbReference>
<organism evidence="7 8">
    <name type="scientific">Methylobacterium isbiliense</name>
    <dbReference type="NCBI Taxonomy" id="315478"/>
    <lineage>
        <taxon>Bacteria</taxon>
        <taxon>Pseudomonadati</taxon>
        <taxon>Pseudomonadota</taxon>
        <taxon>Alphaproteobacteria</taxon>
        <taxon>Hyphomicrobiales</taxon>
        <taxon>Methylobacteriaceae</taxon>
        <taxon>Methylobacterium</taxon>
    </lineage>
</organism>
<keyword evidence="4" id="KW-0808">Transferase</keyword>